<dbReference type="AlphaFoldDB" id="A0A9D1EBP1"/>
<comment type="caution">
    <text evidence="1">The sequence shown here is derived from an EMBL/GenBank/DDBJ whole genome shotgun (WGS) entry which is preliminary data.</text>
</comment>
<organism evidence="1 2">
    <name type="scientific">Candidatus Fimimorpha faecalis</name>
    <dbReference type="NCBI Taxonomy" id="2840824"/>
    <lineage>
        <taxon>Bacteria</taxon>
        <taxon>Bacillati</taxon>
        <taxon>Bacillota</taxon>
        <taxon>Clostridia</taxon>
        <taxon>Eubacteriales</taxon>
        <taxon>Candidatus Fimimorpha</taxon>
    </lineage>
</organism>
<proteinExistence type="predicted"/>
<dbReference type="Proteomes" id="UP000824201">
    <property type="component" value="Unassembled WGS sequence"/>
</dbReference>
<dbReference type="InterPro" id="IPR011990">
    <property type="entry name" value="TPR-like_helical_dom_sf"/>
</dbReference>
<sequence length="487" mass="57486">MRLQKQYQLGSMIIHYCQQYQISYEQLFQGIVSSSTFSRFINGTAELERFIINQLLERAGICPNQFESWIDDRDWYWFCKRDEIRCAYNREDYGLMTELIQEYKKICPKVYPSYFQYGELMQAYLYGKQKTEEQFLKQALNALHCTIPDISSIVWEQACFSIQEIHALILVAEGYSRLQNYSLAISLLKRIIRYTAVRQIELEEAIKFVPYARVLLAHIYFQMGNREDAVRESWKGIQFLKESHCTICGISFMEELLQSIKKQDNQKPGNRNEEIYRKISNAVQKWKAILKEYDIPFHMLHSIQNYENCHIISDSIQAYRRLSGKTQKQFCDGICTVRAFRDIEKGRTSPKTLCFHDLMEQCGLPNTKHTHYTQWNLRRIPSHSKGNLEQYPLWFCETVLINRLACSYGESGNYLKAVELLEAVYKSYQNTRTTELLSYKGYCLTLKNLANYLQLSNMQKQAEAVKKELIRRELQNGHLQYADIGIW</sequence>
<accession>A0A9D1EBP1</accession>
<dbReference type="Gene3D" id="1.25.40.10">
    <property type="entry name" value="Tetratricopeptide repeat domain"/>
    <property type="match status" value="2"/>
</dbReference>
<evidence type="ECO:0000313" key="2">
    <source>
        <dbReference type="Proteomes" id="UP000824201"/>
    </source>
</evidence>
<evidence type="ECO:0000313" key="1">
    <source>
        <dbReference type="EMBL" id="HIR87396.1"/>
    </source>
</evidence>
<gene>
    <name evidence="1" type="ORF">IAC96_00450</name>
</gene>
<reference evidence="1" key="2">
    <citation type="journal article" date="2021" name="PeerJ">
        <title>Extensive microbial diversity within the chicken gut microbiome revealed by metagenomics and culture.</title>
        <authorList>
            <person name="Gilroy R."/>
            <person name="Ravi A."/>
            <person name="Getino M."/>
            <person name="Pursley I."/>
            <person name="Horton D.L."/>
            <person name="Alikhan N.F."/>
            <person name="Baker D."/>
            <person name="Gharbi K."/>
            <person name="Hall N."/>
            <person name="Watson M."/>
            <person name="Adriaenssens E.M."/>
            <person name="Foster-Nyarko E."/>
            <person name="Jarju S."/>
            <person name="Secka A."/>
            <person name="Antonio M."/>
            <person name="Oren A."/>
            <person name="Chaudhuri R.R."/>
            <person name="La Ragione R."/>
            <person name="Hildebrand F."/>
            <person name="Pallen M.J."/>
        </authorList>
    </citation>
    <scope>NUCLEOTIDE SEQUENCE</scope>
    <source>
        <strain evidence="1">ChiW13-3771</strain>
    </source>
</reference>
<protein>
    <submittedName>
        <fullName evidence="1">Uncharacterized protein</fullName>
    </submittedName>
</protein>
<name>A0A9D1EBP1_9FIRM</name>
<reference evidence="1" key="1">
    <citation type="submission" date="2020-10" db="EMBL/GenBank/DDBJ databases">
        <authorList>
            <person name="Gilroy R."/>
        </authorList>
    </citation>
    <scope>NUCLEOTIDE SEQUENCE</scope>
    <source>
        <strain evidence="1">ChiW13-3771</strain>
    </source>
</reference>
<dbReference type="EMBL" id="DVHN01000002">
    <property type="protein sequence ID" value="HIR87396.1"/>
    <property type="molecule type" value="Genomic_DNA"/>
</dbReference>
<dbReference type="SUPFAM" id="SSF48452">
    <property type="entry name" value="TPR-like"/>
    <property type="match status" value="1"/>
</dbReference>